<feature type="domain" description="EamA" evidence="6">
    <location>
        <begin position="141"/>
        <end position="270"/>
    </location>
</feature>
<dbReference type="Pfam" id="PF00892">
    <property type="entry name" value="EamA"/>
    <property type="match status" value="2"/>
</dbReference>
<dbReference type="EMBL" id="AYEU01000003">
    <property type="protein sequence ID" value="ESK52328.1"/>
    <property type="molecule type" value="Genomic_DNA"/>
</dbReference>
<dbReference type="PANTHER" id="PTHR32322">
    <property type="entry name" value="INNER MEMBRANE TRANSPORTER"/>
    <property type="match status" value="1"/>
</dbReference>
<feature type="transmembrane region" description="Helical" evidence="5">
    <location>
        <begin position="139"/>
        <end position="158"/>
    </location>
</feature>
<reference evidence="7 8" key="1">
    <citation type="submission" date="2013-10" db="EMBL/GenBank/DDBJ databases">
        <title>The Genome Sequence of Acinetobacter brisouii CIP 110357.</title>
        <authorList>
            <consortium name="The Broad Institute Genomics Platform"/>
            <consortium name="The Broad Institute Genome Sequencing Center for Infectious Disease"/>
            <person name="Cerqueira G."/>
            <person name="Feldgarden M."/>
            <person name="Courvalin P."/>
            <person name="Grillot-Courvalin C."/>
            <person name="Clermont D."/>
            <person name="Rocha E."/>
            <person name="Yoon E.-J."/>
            <person name="Nemec A."/>
            <person name="Young S.K."/>
            <person name="Zeng Q."/>
            <person name="Gargeya S."/>
            <person name="Fitzgerald M."/>
            <person name="Abouelleil A."/>
            <person name="Alvarado L."/>
            <person name="Berlin A.M."/>
            <person name="Chapman S.B."/>
            <person name="Gainer-Dewar J."/>
            <person name="Goldberg J."/>
            <person name="Gnerre S."/>
            <person name="Griggs A."/>
            <person name="Gujja S."/>
            <person name="Hansen M."/>
            <person name="Howarth C."/>
            <person name="Imamovic A."/>
            <person name="Ireland A."/>
            <person name="Larimer J."/>
            <person name="McCowan C."/>
            <person name="Murphy C."/>
            <person name="Pearson M."/>
            <person name="Poon T.W."/>
            <person name="Priest M."/>
            <person name="Roberts A."/>
            <person name="Saif S."/>
            <person name="Shea T."/>
            <person name="Sykes S."/>
            <person name="Wortman J."/>
            <person name="Nusbaum C."/>
            <person name="Birren B."/>
        </authorList>
    </citation>
    <scope>NUCLEOTIDE SEQUENCE [LARGE SCALE GENOMIC DNA]</scope>
    <source>
        <strain evidence="7 8">CIP 110357</strain>
    </source>
</reference>
<feature type="transmembrane region" description="Helical" evidence="5">
    <location>
        <begin position="170"/>
        <end position="192"/>
    </location>
</feature>
<evidence type="ECO:0000256" key="3">
    <source>
        <dbReference type="ARBA" id="ARBA00022989"/>
    </source>
</evidence>
<evidence type="ECO:0000256" key="1">
    <source>
        <dbReference type="ARBA" id="ARBA00004141"/>
    </source>
</evidence>
<name>V2UD13_9GAMM</name>
<evidence type="ECO:0000256" key="5">
    <source>
        <dbReference type="SAM" id="Phobius"/>
    </source>
</evidence>
<dbReference type="InterPro" id="IPR050638">
    <property type="entry name" value="AA-Vitamin_Transporters"/>
</dbReference>
<feature type="transmembrane region" description="Helical" evidence="5">
    <location>
        <begin position="228"/>
        <end position="247"/>
    </location>
</feature>
<feature type="transmembrane region" description="Helical" evidence="5">
    <location>
        <begin position="253"/>
        <end position="272"/>
    </location>
</feature>
<feature type="domain" description="EamA" evidence="6">
    <location>
        <begin position="6"/>
        <end position="130"/>
    </location>
</feature>
<keyword evidence="2 5" id="KW-0812">Transmembrane</keyword>
<protein>
    <recommendedName>
        <fullName evidence="6">EamA domain-containing protein</fullName>
    </recommendedName>
</protein>
<dbReference type="PANTHER" id="PTHR32322:SF9">
    <property type="entry name" value="AMINO-ACID METABOLITE EFFLUX PUMP-RELATED"/>
    <property type="match status" value="1"/>
</dbReference>
<dbReference type="InterPro" id="IPR000620">
    <property type="entry name" value="EamA_dom"/>
</dbReference>
<dbReference type="RefSeq" id="WP_004903250.1">
    <property type="nucleotide sequence ID" value="NZ_BBTI01000004.1"/>
</dbReference>
<dbReference type="SUPFAM" id="SSF103481">
    <property type="entry name" value="Multidrug resistance efflux transporter EmrE"/>
    <property type="match status" value="2"/>
</dbReference>
<keyword evidence="3 5" id="KW-1133">Transmembrane helix</keyword>
<comment type="caution">
    <text evidence="7">The sequence shown here is derived from an EMBL/GenBank/DDBJ whole genome shotgun (WGS) entry which is preliminary data.</text>
</comment>
<keyword evidence="8" id="KW-1185">Reference proteome</keyword>
<accession>V2UD13</accession>
<evidence type="ECO:0000256" key="2">
    <source>
        <dbReference type="ARBA" id="ARBA00022692"/>
    </source>
</evidence>
<feature type="transmembrane region" description="Helical" evidence="5">
    <location>
        <begin position="198"/>
        <end position="216"/>
    </location>
</feature>
<dbReference type="PATRIC" id="fig|1341683.3.peg.469"/>
<sequence>MMWGKIALAMSAFAANSIFCRLALADRMIDPYSFSMIRIVSGVLALAVLLRSVEKLKPQRENWKGGLCLTGYILAFSVAYMQLDAGLGALLLFGTVQISMALYAVYNGEKVTWFRGMGLSVAFLGILLLFLPATHAPSLFYAFMMILAGLSWAGYSLIGMSTAQPMIMTYNNFIWAVPICLLLSLVSMPNLYIHWNGLALAIISGAFTSSLAYVLWYDLLKHLDRMTASTLQLSVPCLALLAGVIFLNETLSLRMLFATIMVLSGIGLLIFAGRKIAVVQHIAKND</sequence>
<gene>
    <name evidence="7" type="ORF">P255_00479</name>
</gene>
<feature type="transmembrane region" description="Helical" evidence="5">
    <location>
        <begin position="35"/>
        <end position="53"/>
    </location>
</feature>
<dbReference type="Proteomes" id="UP000018418">
    <property type="component" value="Unassembled WGS sequence"/>
</dbReference>
<evidence type="ECO:0000313" key="8">
    <source>
        <dbReference type="Proteomes" id="UP000018418"/>
    </source>
</evidence>
<keyword evidence="4 5" id="KW-0472">Membrane</keyword>
<proteinExistence type="predicted"/>
<feature type="transmembrane region" description="Helical" evidence="5">
    <location>
        <begin position="89"/>
        <end position="106"/>
    </location>
</feature>
<dbReference type="STRING" id="396323.VH98_13740"/>
<dbReference type="AlphaFoldDB" id="V2UD13"/>
<comment type="subcellular location">
    <subcellularLocation>
        <location evidence="1">Membrane</location>
        <topology evidence="1">Multi-pass membrane protein</topology>
    </subcellularLocation>
</comment>
<dbReference type="HOGENOM" id="CLU_069324_0_0_6"/>
<evidence type="ECO:0000256" key="4">
    <source>
        <dbReference type="ARBA" id="ARBA00023136"/>
    </source>
</evidence>
<feature type="transmembrane region" description="Helical" evidence="5">
    <location>
        <begin position="65"/>
        <end position="83"/>
    </location>
</feature>
<dbReference type="InterPro" id="IPR037185">
    <property type="entry name" value="EmrE-like"/>
</dbReference>
<evidence type="ECO:0000313" key="7">
    <source>
        <dbReference type="EMBL" id="ESK52328.1"/>
    </source>
</evidence>
<evidence type="ECO:0000259" key="6">
    <source>
        <dbReference type="Pfam" id="PF00892"/>
    </source>
</evidence>
<feature type="transmembrane region" description="Helical" evidence="5">
    <location>
        <begin position="113"/>
        <end position="133"/>
    </location>
</feature>
<dbReference type="GO" id="GO:0016020">
    <property type="term" value="C:membrane"/>
    <property type="evidence" value="ECO:0007669"/>
    <property type="project" value="UniProtKB-SubCell"/>
</dbReference>
<organism evidence="7 8">
    <name type="scientific">Acinetobacter brisouii CIP 110357</name>
    <dbReference type="NCBI Taxonomy" id="1341683"/>
    <lineage>
        <taxon>Bacteria</taxon>
        <taxon>Pseudomonadati</taxon>
        <taxon>Pseudomonadota</taxon>
        <taxon>Gammaproteobacteria</taxon>
        <taxon>Moraxellales</taxon>
        <taxon>Moraxellaceae</taxon>
        <taxon>Acinetobacter</taxon>
    </lineage>
</organism>